<reference evidence="4 5" key="1">
    <citation type="journal article" date="2020" name="Biotechnol. Biofuels">
        <title>New insights from the biogas microbiome by comprehensive genome-resolved metagenomics of nearly 1600 species originating from multiple anaerobic digesters.</title>
        <authorList>
            <person name="Campanaro S."/>
            <person name="Treu L."/>
            <person name="Rodriguez-R L.M."/>
            <person name="Kovalovszki A."/>
            <person name="Ziels R.M."/>
            <person name="Maus I."/>
            <person name="Zhu X."/>
            <person name="Kougias P.G."/>
            <person name="Basile A."/>
            <person name="Luo G."/>
            <person name="Schluter A."/>
            <person name="Konstantinidis K.T."/>
            <person name="Angelidaki I."/>
        </authorList>
    </citation>
    <scope>NUCLEOTIDE SEQUENCE [LARGE SCALE GENOMIC DNA]</scope>
    <source>
        <strain evidence="4">AS06rmzACSIP_256</strain>
    </source>
</reference>
<gene>
    <name evidence="3" type="primary">ppnP</name>
    <name evidence="4" type="ORF">GX576_06150</name>
</gene>
<comment type="catalytic activity">
    <reaction evidence="3">
        <text>inosine + phosphate = alpha-D-ribose 1-phosphate + hypoxanthine</text>
        <dbReference type="Rhea" id="RHEA:27646"/>
        <dbReference type="ChEBI" id="CHEBI:17368"/>
        <dbReference type="ChEBI" id="CHEBI:17596"/>
        <dbReference type="ChEBI" id="CHEBI:43474"/>
        <dbReference type="ChEBI" id="CHEBI:57720"/>
        <dbReference type="EC" id="2.4.2.1"/>
    </reaction>
</comment>
<dbReference type="CDD" id="cd20296">
    <property type="entry name" value="cupin_PpnP-like"/>
    <property type="match status" value="1"/>
</dbReference>
<dbReference type="SUPFAM" id="SSF51182">
    <property type="entry name" value="RmlC-like cupins"/>
    <property type="match status" value="1"/>
</dbReference>
<comment type="catalytic activity">
    <reaction evidence="3">
        <text>cytidine + phosphate = cytosine + alpha-D-ribose 1-phosphate</text>
        <dbReference type="Rhea" id="RHEA:52540"/>
        <dbReference type="ChEBI" id="CHEBI:16040"/>
        <dbReference type="ChEBI" id="CHEBI:17562"/>
        <dbReference type="ChEBI" id="CHEBI:43474"/>
        <dbReference type="ChEBI" id="CHEBI:57720"/>
        <dbReference type="EC" id="2.4.2.2"/>
    </reaction>
</comment>
<keyword evidence="2 3" id="KW-0808">Transferase</keyword>
<dbReference type="GO" id="GO:0004731">
    <property type="term" value="F:purine-nucleoside phosphorylase activity"/>
    <property type="evidence" value="ECO:0007669"/>
    <property type="project" value="UniProtKB-UniRule"/>
</dbReference>
<evidence type="ECO:0000256" key="1">
    <source>
        <dbReference type="ARBA" id="ARBA00022676"/>
    </source>
</evidence>
<comment type="catalytic activity">
    <reaction evidence="3">
        <text>a purine D-ribonucleoside + phosphate = a purine nucleobase + alpha-D-ribose 1-phosphate</text>
        <dbReference type="Rhea" id="RHEA:19805"/>
        <dbReference type="ChEBI" id="CHEBI:26386"/>
        <dbReference type="ChEBI" id="CHEBI:43474"/>
        <dbReference type="ChEBI" id="CHEBI:57720"/>
        <dbReference type="ChEBI" id="CHEBI:142355"/>
        <dbReference type="EC" id="2.4.2.1"/>
    </reaction>
</comment>
<dbReference type="EC" id="2.4.2.1" evidence="3"/>
<sequence>MSVTEKFDGVVVNTKASVYFDGKCISHGIRLADGTQKSVGVILPASLTFNTGAPEIMEGVAGSCRVRLKGETGWRRYGAGESFDVPANSSFDIEVEGEPYHYICHFG</sequence>
<comment type="function">
    <text evidence="3">Catalyzes the phosphorolysis of diverse nucleosides, yielding D-ribose 1-phosphate and the respective free bases. Can use uridine, adenosine, guanosine, cytidine, thymidine, inosine and xanthosine as substrates. Also catalyzes the reverse reactions.</text>
</comment>
<comment type="catalytic activity">
    <reaction evidence="3">
        <text>thymidine + phosphate = 2-deoxy-alpha-D-ribose 1-phosphate + thymine</text>
        <dbReference type="Rhea" id="RHEA:16037"/>
        <dbReference type="ChEBI" id="CHEBI:17748"/>
        <dbReference type="ChEBI" id="CHEBI:17821"/>
        <dbReference type="ChEBI" id="CHEBI:43474"/>
        <dbReference type="ChEBI" id="CHEBI:57259"/>
        <dbReference type="EC" id="2.4.2.2"/>
    </reaction>
</comment>
<protein>
    <recommendedName>
        <fullName evidence="3">Pyrimidine/purine nucleoside phosphorylase</fullName>
        <ecNumber evidence="3">2.4.2.1</ecNumber>
        <ecNumber evidence="3">2.4.2.2</ecNumber>
    </recommendedName>
    <alternativeName>
        <fullName evidence="3">Adenosine phosphorylase</fullName>
    </alternativeName>
    <alternativeName>
        <fullName evidence="3">Cytidine phosphorylase</fullName>
    </alternativeName>
    <alternativeName>
        <fullName evidence="3">Guanosine phosphorylase</fullName>
    </alternativeName>
    <alternativeName>
        <fullName evidence="3">Inosine phosphorylase</fullName>
    </alternativeName>
    <alternativeName>
        <fullName evidence="3">Thymidine phosphorylase</fullName>
    </alternativeName>
    <alternativeName>
        <fullName evidence="3">Uridine phosphorylase</fullName>
    </alternativeName>
    <alternativeName>
        <fullName evidence="3">Xanthosine phosphorylase</fullName>
    </alternativeName>
</protein>
<accession>A0A7X7R7P4</accession>
<comment type="caution">
    <text evidence="4">The sequence shown here is derived from an EMBL/GenBank/DDBJ whole genome shotgun (WGS) entry which is preliminary data.</text>
</comment>
<name>A0A7X7R7P4_9RHOO</name>
<comment type="catalytic activity">
    <reaction evidence="3">
        <text>adenosine + phosphate = alpha-D-ribose 1-phosphate + adenine</text>
        <dbReference type="Rhea" id="RHEA:27642"/>
        <dbReference type="ChEBI" id="CHEBI:16335"/>
        <dbReference type="ChEBI" id="CHEBI:16708"/>
        <dbReference type="ChEBI" id="CHEBI:43474"/>
        <dbReference type="ChEBI" id="CHEBI:57720"/>
        <dbReference type="EC" id="2.4.2.1"/>
    </reaction>
</comment>
<dbReference type="EMBL" id="JAAYYV010000164">
    <property type="protein sequence ID" value="NLF53967.1"/>
    <property type="molecule type" value="Genomic_DNA"/>
</dbReference>
<dbReference type="InterPro" id="IPR014710">
    <property type="entry name" value="RmlC-like_jellyroll"/>
</dbReference>
<comment type="catalytic activity">
    <reaction evidence="3">
        <text>uridine + phosphate = alpha-D-ribose 1-phosphate + uracil</text>
        <dbReference type="Rhea" id="RHEA:24388"/>
        <dbReference type="ChEBI" id="CHEBI:16704"/>
        <dbReference type="ChEBI" id="CHEBI:17568"/>
        <dbReference type="ChEBI" id="CHEBI:43474"/>
        <dbReference type="ChEBI" id="CHEBI:57720"/>
        <dbReference type="EC" id="2.4.2.2"/>
    </reaction>
</comment>
<comment type="catalytic activity">
    <reaction evidence="3">
        <text>xanthosine + phosphate = alpha-D-ribose 1-phosphate + xanthine</text>
        <dbReference type="Rhea" id="RHEA:27638"/>
        <dbReference type="ChEBI" id="CHEBI:17712"/>
        <dbReference type="ChEBI" id="CHEBI:18107"/>
        <dbReference type="ChEBI" id="CHEBI:43474"/>
        <dbReference type="ChEBI" id="CHEBI:57720"/>
        <dbReference type="EC" id="2.4.2.1"/>
    </reaction>
</comment>
<dbReference type="Proteomes" id="UP000536534">
    <property type="component" value="Unassembled WGS sequence"/>
</dbReference>
<dbReference type="GO" id="GO:0016154">
    <property type="term" value="F:pyrimidine-nucleoside phosphorylase activity"/>
    <property type="evidence" value="ECO:0007669"/>
    <property type="project" value="UniProtKB-UniRule"/>
</dbReference>
<evidence type="ECO:0000313" key="5">
    <source>
        <dbReference type="Proteomes" id="UP000536534"/>
    </source>
</evidence>
<keyword evidence="1 3" id="KW-0328">Glycosyltransferase</keyword>
<evidence type="ECO:0000256" key="3">
    <source>
        <dbReference type="HAMAP-Rule" id="MF_01537"/>
    </source>
</evidence>
<dbReference type="AlphaFoldDB" id="A0A7X7R7P4"/>
<organism evidence="4 5">
    <name type="scientific">Thauera phenolivorans</name>
    <dbReference type="NCBI Taxonomy" id="1792543"/>
    <lineage>
        <taxon>Bacteria</taxon>
        <taxon>Pseudomonadati</taxon>
        <taxon>Pseudomonadota</taxon>
        <taxon>Betaproteobacteria</taxon>
        <taxon>Rhodocyclales</taxon>
        <taxon>Zoogloeaceae</taxon>
        <taxon>Thauera</taxon>
    </lineage>
</organism>
<dbReference type="HAMAP" id="MF_01537">
    <property type="entry name" value="Nucleos_phosphorylase_PpnP"/>
    <property type="match status" value="1"/>
</dbReference>
<dbReference type="Pfam" id="PF06865">
    <property type="entry name" value="Ppnp"/>
    <property type="match status" value="1"/>
</dbReference>
<dbReference type="GO" id="GO:0005829">
    <property type="term" value="C:cytosol"/>
    <property type="evidence" value="ECO:0007669"/>
    <property type="project" value="TreeGrafter"/>
</dbReference>
<dbReference type="EC" id="2.4.2.2" evidence="3"/>
<dbReference type="InterPro" id="IPR009664">
    <property type="entry name" value="Ppnp"/>
</dbReference>
<dbReference type="PANTHER" id="PTHR36540">
    <property type="entry name" value="PYRIMIDINE/PURINE NUCLEOSIDE PHOSPHORYLASE"/>
    <property type="match status" value="1"/>
</dbReference>
<evidence type="ECO:0000256" key="2">
    <source>
        <dbReference type="ARBA" id="ARBA00022679"/>
    </source>
</evidence>
<comment type="similarity">
    <text evidence="3">Belongs to the nucleoside phosphorylase PpnP family.</text>
</comment>
<proteinExistence type="inferred from homology"/>
<dbReference type="InterPro" id="IPR011051">
    <property type="entry name" value="RmlC_Cupin_sf"/>
</dbReference>
<dbReference type="PANTHER" id="PTHR36540:SF1">
    <property type="entry name" value="PYRIMIDINE_PURINE NUCLEOSIDE PHOSPHORYLASE"/>
    <property type="match status" value="1"/>
</dbReference>
<evidence type="ECO:0000313" key="4">
    <source>
        <dbReference type="EMBL" id="NLF53967.1"/>
    </source>
</evidence>
<dbReference type="Gene3D" id="2.60.120.10">
    <property type="entry name" value="Jelly Rolls"/>
    <property type="match status" value="1"/>
</dbReference>
<comment type="catalytic activity">
    <reaction evidence="3">
        <text>guanosine + phosphate = alpha-D-ribose 1-phosphate + guanine</text>
        <dbReference type="Rhea" id="RHEA:13233"/>
        <dbReference type="ChEBI" id="CHEBI:16235"/>
        <dbReference type="ChEBI" id="CHEBI:16750"/>
        <dbReference type="ChEBI" id="CHEBI:43474"/>
        <dbReference type="ChEBI" id="CHEBI:57720"/>
        <dbReference type="EC" id="2.4.2.1"/>
    </reaction>
</comment>